<keyword evidence="6" id="KW-0808">Transferase</keyword>
<dbReference type="NCBIfam" id="TIGR02379">
    <property type="entry name" value="ECA_wecE"/>
    <property type="match status" value="1"/>
</dbReference>
<dbReference type="InterPro" id="IPR015421">
    <property type="entry name" value="PyrdxlP-dep_Trfase_major"/>
</dbReference>
<dbReference type="Pfam" id="PF01041">
    <property type="entry name" value="DegT_DnrJ_EryC1"/>
    <property type="match status" value="1"/>
</dbReference>
<comment type="caution">
    <text evidence="6">The sequence shown here is derived from an EMBL/GenBank/DDBJ whole genome shotgun (WGS) entry which is preliminary data.</text>
</comment>
<reference evidence="6 7" key="1">
    <citation type="submission" date="2019-09" db="EMBL/GenBank/DDBJ databases">
        <title>Wenzhouxiangella sp. Genome sequencing and assembly.</title>
        <authorList>
            <person name="Zhang R."/>
        </authorList>
    </citation>
    <scope>NUCLEOTIDE SEQUENCE [LARGE SCALE GENOMIC DNA]</scope>
    <source>
        <strain evidence="6 7">W260</strain>
    </source>
</reference>
<keyword evidence="7" id="KW-1185">Reference proteome</keyword>
<dbReference type="InterPro" id="IPR000653">
    <property type="entry name" value="DegT/StrS_aminotransferase"/>
</dbReference>
<keyword evidence="6" id="KW-0032">Aminotransferase</keyword>
<dbReference type="InterPro" id="IPR012749">
    <property type="entry name" value="WecE-like"/>
</dbReference>
<dbReference type="NCBIfam" id="NF008687">
    <property type="entry name" value="PRK11706.1"/>
    <property type="match status" value="1"/>
</dbReference>
<dbReference type="EMBL" id="VYXP01000012">
    <property type="protein sequence ID" value="KAA9129748.1"/>
    <property type="molecule type" value="Genomic_DNA"/>
</dbReference>
<name>A0A5N0T4M6_9GAMM</name>
<evidence type="ECO:0000256" key="4">
    <source>
        <dbReference type="PIRSR" id="PIRSR000390-2"/>
    </source>
</evidence>
<dbReference type="FunFam" id="3.40.640.10:FF:000037">
    <property type="entry name" value="dTDP-4-amino-4,6-dideoxygalactose transaminase"/>
    <property type="match status" value="1"/>
</dbReference>
<dbReference type="SUPFAM" id="SSF53383">
    <property type="entry name" value="PLP-dependent transferases"/>
    <property type="match status" value="1"/>
</dbReference>
<dbReference type="PIRSF" id="PIRSF000390">
    <property type="entry name" value="PLP_StrS"/>
    <property type="match status" value="1"/>
</dbReference>
<protein>
    <submittedName>
        <fullName evidence="6">dTDP-4-amino-4,6-dideoxygalactose transaminase</fullName>
        <ecNumber evidence="6">2.6.1.59</ecNumber>
    </submittedName>
</protein>
<dbReference type="InterPro" id="IPR015424">
    <property type="entry name" value="PyrdxlP-dep_Trfase"/>
</dbReference>
<organism evidence="6 7">
    <name type="scientific">Marinihelvus fidelis</name>
    <dbReference type="NCBI Taxonomy" id="2613842"/>
    <lineage>
        <taxon>Bacteria</taxon>
        <taxon>Pseudomonadati</taxon>
        <taxon>Pseudomonadota</taxon>
        <taxon>Gammaproteobacteria</taxon>
        <taxon>Chromatiales</taxon>
        <taxon>Wenzhouxiangellaceae</taxon>
        <taxon>Marinihelvus</taxon>
    </lineage>
</organism>
<dbReference type="PANTHER" id="PTHR30244">
    <property type="entry name" value="TRANSAMINASE"/>
    <property type="match status" value="1"/>
</dbReference>
<feature type="active site" description="Proton acceptor" evidence="3">
    <location>
        <position position="182"/>
    </location>
</feature>
<dbReference type="RefSeq" id="WP_150865334.1">
    <property type="nucleotide sequence ID" value="NZ_VYXP01000012.1"/>
</dbReference>
<dbReference type="GO" id="GO:0030170">
    <property type="term" value="F:pyridoxal phosphate binding"/>
    <property type="evidence" value="ECO:0007669"/>
    <property type="project" value="TreeGrafter"/>
</dbReference>
<keyword evidence="1 4" id="KW-0663">Pyridoxal phosphate</keyword>
<evidence type="ECO:0000256" key="2">
    <source>
        <dbReference type="ARBA" id="ARBA00037999"/>
    </source>
</evidence>
<dbReference type="Gene3D" id="3.40.640.10">
    <property type="entry name" value="Type I PLP-dependent aspartate aminotransferase-like (Major domain)"/>
    <property type="match status" value="1"/>
</dbReference>
<accession>A0A5N0T4M6</accession>
<comment type="similarity">
    <text evidence="2 5">Belongs to the DegT/DnrJ/EryC1 family.</text>
</comment>
<dbReference type="EC" id="2.6.1.59" evidence="6"/>
<evidence type="ECO:0000313" key="7">
    <source>
        <dbReference type="Proteomes" id="UP000325372"/>
    </source>
</evidence>
<evidence type="ECO:0000313" key="6">
    <source>
        <dbReference type="EMBL" id="KAA9129748.1"/>
    </source>
</evidence>
<dbReference type="Proteomes" id="UP000325372">
    <property type="component" value="Unassembled WGS sequence"/>
</dbReference>
<feature type="modified residue" description="N6-(pyridoxal phosphate)lysine" evidence="4">
    <location>
        <position position="182"/>
    </location>
</feature>
<dbReference type="PANTHER" id="PTHR30244:SF34">
    <property type="entry name" value="DTDP-4-AMINO-4,6-DIDEOXYGALACTOSE TRANSAMINASE"/>
    <property type="match status" value="1"/>
</dbReference>
<gene>
    <name evidence="6" type="primary">rffA</name>
    <name evidence="6" type="synonym">fcnA</name>
    <name evidence="6" type="synonym">wecE</name>
    <name evidence="6" type="ORF">F3N42_14520</name>
</gene>
<dbReference type="AlphaFoldDB" id="A0A5N0T4M6"/>
<proteinExistence type="inferred from homology"/>
<evidence type="ECO:0000256" key="5">
    <source>
        <dbReference type="RuleBase" id="RU004508"/>
    </source>
</evidence>
<evidence type="ECO:0000256" key="3">
    <source>
        <dbReference type="PIRSR" id="PIRSR000390-1"/>
    </source>
</evidence>
<dbReference type="GO" id="GO:0019180">
    <property type="term" value="F:dTDP-4-amino-4,6-dideoxygalactose transaminase activity"/>
    <property type="evidence" value="ECO:0007669"/>
    <property type="project" value="UniProtKB-EC"/>
</dbReference>
<evidence type="ECO:0000256" key="1">
    <source>
        <dbReference type="ARBA" id="ARBA00022898"/>
    </source>
</evidence>
<dbReference type="CDD" id="cd00616">
    <property type="entry name" value="AHBA_syn"/>
    <property type="match status" value="1"/>
</dbReference>
<sequence length="379" mass="42638">MKIPFNKPFMTGRELAYIAQAHQHGQLAGDGQFTAKCHKWLEDNTGSKKALLTHSCTAALEMAAILGNIGEGDEVIMPSYTFVSTANAFVMRGATPVFVDIREDTLNIDESLIEEAITPRTRAIVAVHYAGVACEMDTIMTIAQKHGLLVIEDAAQAIMCTYKGQPLGSIGDIGAFSFHETKNVISGEGGALLINREDLIERAEIIREKGTNRNQFFRGQVDKYTWVDIGSSFLPSEMVAAFLWAQLEEASEIKQERMNLWMHYHDSLEILEQRGFFRRPITPQYCSHSAHMYYLLLESKQERTSFIRTLSEHGIHSVFHYVPLHDSPYGKHLNPETNALPVTTSYSERLVRLPLWIGLGEVQQCVINTIYKAFNHDSL</sequence>
<dbReference type="GO" id="GO:0000271">
    <property type="term" value="P:polysaccharide biosynthetic process"/>
    <property type="evidence" value="ECO:0007669"/>
    <property type="project" value="TreeGrafter"/>
</dbReference>